<feature type="transmembrane region" description="Helical" evidence="9">
    <location>
        <begin position="94"/>
        <end position="113"/>
    </location>
</feature>
<feature type="transmembrane region" description="Helical" evidence="9">
    <location>
        <begin position="65"/>
        <end position="82"/>
    </location>
</feature>
<keyword evidence="6 9" id="KW-1133">Transmembrane helix</keyword>
<evidence type="ECO:0000256" key="7">
    <source>
        <dbReference type="ARBA" id="ARBA00023136"/>
    </source>
</evidence>
<keyword evidence="7 9" id="KW-0472">Membrane</keyword>
<dbReference type="Pfam" id="PF13813">
    <property type="entry name" value="MBOAT_2"/>
    <property type="match status" value="1"/>
</dbReference>
<comment type="similarity">
    <text evidence="3">Belongs to the wax synthase family.</text>
</comment>
<keyword evidence="5 9" id="KW-0812">Transmembrane</keyword>
<accession>A0ABR3Q4V5</accession>
<comment type="caution">
    <text evidence="11">The sequence shown here is derived from an EMBL/GenBank/DDBJ whole genome shotgun (WGS) entry which is preliminary data.</text>
</comment>
<evidence type="ECO:0000256" key="5">
    <source>
        <dbReference type="ARBA" id="ARBA00022692"/>
    </source>
</evidence>
<evidence type="ECO:0000256" key="9">
    <source>
        <dbReference type="SAM" id="Phobius"/>
    </source>
</evidence>
<feature type="region of interest" description="Disordered" evidence="8">
    <location>
        <begin position="158"/>
        <end position="185"/>
    </location>
</feature>
<dbReference type="PANTHER" id="PTHR31595">
    <property type="entry name" value="LONG-CHAIN-ALCOHOL O-FATTY-ACYLTRANSFERASE 3-RELATED"/>
    <property type="match status" value="1"/>
</dbReference>
<dbReference type="Proteomes" id="UP001565368">
    <property type="component" value="Unassembled WGS sequence"/>
</dbReference>
<comment type="subcellular location">
    <subcellularLocation>
        <location evidence="1">Membrane</location>
        <topology evidence="1">Multi-pass membrane protein</topology>
    </subcellularLocation>
</comment>
<evidence type="ECO:0000256" key="3">
    <source>
        <dbReference type="ARBA" id="ARBA00007282"/>
    </source>
</evidence>
<sequence length="453" mass="49698">MPGNSTLLSPPFGPFNPVHEHVVRHASSLSTLRFAFLFLTPCAVMYFQALLLVSPGARKNRGKRAALGVLGLAVMLNAWTSYRFTTPSFNAFNNAITIIFLHLAVKFIEFGLLSDRVHDPYMALGRSRHVAAFDLSINSRLVSLGSVGLDTLAGPPNAALPKHPHVERHLRHKRRKRHPRPTTRSGSVIRHLRHAAVHYIVLDTMLALLALVGPDTLGVAQGTPNVLDKFVAQTRVTALPGLLDWVIPAGGVRFVTHVCVPLAIWQGLSCGYHSLAAACVGSGLWEVQAWDVDLFDSPWRADSIIDLWGKRWHQMFRHQFIILSVTTTRLLGIKIGTHTLFLLTFVFSGLLHAFGELSMDPVPEPWKLGLFFVLAGLGCAIEVTFKRVTGHRVKGLLGRIWTWTFMYCAGSLATNAWLDGGIAGCTLLPAGGVGSYIAPLVLSKLCLVERIQV</sequence>
<dbReference type="InterPro" id="IPR044851">
    <property type="entry name" value="Wax_synthase"/>
</dbReference>
<keyword evidence="4" id="KW-0808">Transferase</keyword>
<evidence type="ECO:0000256" key="8">
    <source>
        <dbReference type="SAM" id="MobiDB-lite"/>
    </source>
</evidence>
<dbReference type="InterPro" id="IPR032805">
    <property type="entry name" value="Wax_synthase_dom"/>
</dbReference>
<comment type="pathway">
    <text evidence="2">Secondary metabolite biosynthesis.</text>
</comment>
<evidence type="ECO:0000256" key="4">
    <source>
        <dbReference type="ARBA" id="ARBA00022679"/>
    </source>
</evidence>
<evidence type="ECO:0000259" key="10">
    <source>
        <dbReference type="Pfam" id="PF13813"/>
    </source>
</evidence>
<dbReference type="RefSeq" id="XP_069209436.1">
    <property type="nucleotide sequence ID" value="XM_069352018.1"/>
</dbReference>
<feature type="transmembrane region" description="Helical" evidence="9">
    <location>
        <begin position="396"/>
        <end position="414"/>
    </location>
</feature>
<evidence type="ECO:0000256" key="6">
    <source>
        <dbReference type="ARBA" id="ARBA00022989"/>
    </source>
</evidence>
<feature type="transmembrane region" description="Helical" evidence="9">
    <location>
        <begin position="420"/>
        <end position="442"/>
    </location>
</feature>
<organism evidence="11 12">
    <name type="scientific">Vanrija albida</name>
    <dbReference type="NCBI Taxonomy" id="181172"/>
    <lineage>
        <taxon>Eukaryota</taxon>
        <taxon>Fungi</taxon>
        <taxon>Dikarya</taxon>
        <taxon>Basidiomycota</taxon>
        <taxon>Agaricomycotina</taxon>
        <taxon>Tremellomycetes</taxon>
        <taxon>Trichosporonales</taxon>
        <taxon>Trichosporonaceae</taxon>
        <taxon>Vanrija</taxon>
    </lineage>
</organism>
<evidence type="ECO:0000313" key="11">
    <source>
        <dbReference type="EMBL" id="KAL1409492.1"/>
    </source>
</evidence>
<name>A0ABR3Q4V5_9TREE</name>
<dbReference type="PANTHER" id="PTHR31595:SF57">
    <property type="entry name" value="OS04G0481900 PROTEIN"/>
    <property type="match status" value="1"/>
</dbReference>
<keyword evidence="12" id="KW-1185">Reference proteome</keyword>
<dbReference type="EMBL" id="JBBXJM010000003">
    <property type="protein sequence ID" value="KAL1409492.1"/>
    <property type="molecule type" value="Genomic_DNA"/>
</dbReference>
<feature type="transmembrane region" description="Helical" evidence="9">
    <location>
        <begin position="320"/>
        <end position="346"/>
    </location>
</feature>
<feature type="transmembrane region" description="Helical" evidence="9">
    <location>
        <begin position="34"/>
        <end position="53"/>
    </location>
</feature>
<reference evidence="11 12" key="1">
    <citation type="submission" date="2023-08" db="EMBL/GenBank/DDBJ databases">
        <title>Annotated Genome Sequence of Vanrija albida AlHP1.</title>
        <authorList>
            <person name="Herzog R."/>
        </authorList>
    </citation>
    <scope>NUCLEOTIDE SEQUENCE [LARGE SCALE GENOMIC DNA]</scope>
    <source>
        <strain evidence="11 12">AlHP1</strain>
    </source>
</reference>
<gene>
    <name evidence="11" type="ORF">Q8F55_003475</name>
</gene>
<evidence type="ECO:0000256" key="2">
    <source>
        <dbReference type="ARBA" id="ARBA00005179"/>
    </source>
</evidence>
<feature type="compositionally biased region" description="Basic residues" evidence="8">
    <location>
        <begin position="162"/>
        <end position="181"/>
    </location>
</feature>
<evidence type="ECO:0000313" key="12">
    <source>
        <dbReference type="Proteomes" id="UP001565368"/>
    </source>
</evidence>
<proteinExistence type="inferred from homology"/>
<dbReference type="GeneID" id="95984518"/>
<protein>
    <recommendedName>
        <fullName evidence="10">Wax synthase domain-containing protein</fullName>
    </recommendedName>
</protein>
<evidence type="ECO:0000256" key="1">
    <source>
        <dbReference type="ARBA" id="ARBA00004141"/>
    </source>
</evidence>
<feature type="domain" description="Wax synthase" evidence="10">
    <location>
        <begin position="293"/>
        <end position="372"/>
    </location>
</feature>
<feature type="transmembrane region" description="Helical" evidence="9">
    <location>
        <begin position="366"/>
        <end position="384"/>
    </location>
</feature>